<dbReference type="EMBL" id="VOBQ01000009">
    <property type="protein sequence ID" value="TWO71116.1"/>
    <property type="molecule type" value="Genomic_DNA"/>
</dbReference>
<dbReference type="GO" id="GO:0005829">
    <property type="term" value="C:cytosol"/>
    <property type="evidence" value="ECO:0007669"/>
    <property type="project" value="TreeGrafter"/>
</dbReference>
<dbReference type="Pfam" id="PF06167">
    <property type="entry name" value="Peptidase_M90"/>
    <property type="match status" value="1"/>
</dbReference>
<proteinExistence type="predicted"/>
<comment type="caution">
    <text evidence="1">The sequence shown here is derived from an EMBL/GenBank/DDBJ whole genome shotgun (WGS) entry which is preliminary data.</text>
</comment>
<dbReference type="Proteomes" id="UP000318199">
    <property type="component" value="Unassembled WGS sequence"/>
</dbReference>
<dbReference type="RefSeq" id="WP_145893346.1">
    <property type="nucleotide sequence ID" value="NZ_VOBQ01000009.1"/>
</dbReference>
<reference evidence="1 2" key="1">
    <citation type="submission" date="2019-07" db="EMBL/GenBank/DDBJ databases">
        <title>Caenimonas sedimenti sp. nov., isolated from activated sludge.</title>
        <authorList>
            <person name="Xu J."/>
        </authorList>
    </citation>
    <scope>NUCLEOTIDE SEQUENCE [LARGE SCALE GENOMIC DNA]</scope>
    <source>
        <strain evidence="1 2">HX-9-20</strain>
    </source>
</reference>
<dbReference type="InterPro" id="IPR010384">
    <property type="entry name" value="MtfA_fam"/>
</dbReference>
<name>A0A562ZRZ9_9BURK</name>
<dbReference type="SUPFAM" id="SSF55486">
    <property type="entry name" value="Metalloproteases ('zincins'), catalytic domain"/>
    <property type="match status" value="1"/>
</dbReference>
<accession>A0A562ZRZ9</accession>
<keyword evidence="2" id="KW-1185">Reference proteome</keyword>
<dbReference type="GO" id="GO:0004177">
    <property type="term" value="F:aminopeptidase activity"/>
    <property type="evidence" value="ECO:0007669"/>
    <property type="project" value="TreeGrafter"/>
</dbReference>
<dbReference type="PANTHER" id="PTHR30164:SF2">
    <property type="entry name" value="PROTEIN MTFA"/>
    <property type="match status" value="1"/>
</dbReference>
<evidence type="ECO:0000313" key="1">
    <source>
        <dbReference type="EMBL" id="TWO71116.1"/>
    </source>
</evidence>
<dbReference type="GO" id="GO:0008237">
    <property type="term" value="F:metallopeptidase activity"/>
    <property type="evidence" value="ECO:0007669"/>
    <property type="project" value="InterPro"/>
</dbReference>
<sequence length="302" mass="33617">MYSSYQLQGDVAMRKLSSFAASLLRAAKHRASAWLPAGSSDTELPAQWRSWLDQHVELRARLPEALRLRHDSLVLEFVARKPFIGCAGLDVTEQMRVVIAGHACLLVLARGMRAYSHVREILLYPGQFVARRLDAVGDGLVHEHVQVLQGESSSLGQVVLSWADVQHSTGFGHNLVVHEFAHQLDQAKGRANGAPFTVASQARRQRWATIMSREFEQHQRNAALGEQTLLSHYGATNPAEFFAVCSEVFFELPQAMRYVHPAIYEELSQYYGLSPAEWFGAAVRPVTLPHIQASAGGARPIW</sequence>
<protein>
    <submittedName>
        <fullName evidence="1">Zinc-dependent peptidase</fullName>
    </submittedName>
</protein>
<dbReference type="InterPro" id="IPR042252">
    <property type="entry name" value="MtfA_N"/>
</dbReference>
<dbReference type="AlphaFoldDB" id="A0A562ZRZ9"/>
<dbReference type="CDD" id="cd20169">
    <property type="entry name" value="Peptidase_M90_mtfA"/>
    <property type="match status" value="1"/>
</dbReference>
<dbReference type="Gene3D" id="3.40.390.10">
    <property type="entry name" value="Collagenase (Catalytic Domain)"/>
    <property type="match status" value="1"/>
</dbReference>
<organism evidence="1 2">
    <name type="scientific">Caenimonas sedimenti</name>
    <dbReference type="NCBI Taxonomy" id="2596921"/>
    <lineage>
        <taxon>Bacteria</taxon>
        <taxon>Pseudomonadati</taxon>
        <taxon>Pseudomonadota</taxon>
        <taxon>Betaproteobacteria</taxon>
        <taxon>Burkholderiales</taxon>
        <taxon>Comamonadaceae</taxon>
        <taxon>Caenimonas</taxon>
    </lineage>
</organism>
<evidence type="ECO:0000313" key="2">
    <source>
        <dbReference type="Proteomes" id="UP000318199"/>
    </source>
</evidence>
<dbReference type="Gene3D" id="1.10.472.150">
    <property type="entry name" value="Glucose-regulated metallo-peptidase M90, N-terminal domain"/>
    <property type="match status" value="1"/>
</dbReference>
<dbReference type="OrthoDB" id="9786424at2"/>
<dbReference type="PANTHER" id="PTHR30164">
    <property type="entry name" value="MTFA PEPTIDASE"/>
    <property type="match status" value="1"/>
</dbReference>
<gene>
    <name evidence="1" type="ORF">FN976_12420</name>
</gene>
<dbReference type="InterPro" id="IPR024079">
    <property type="entry name" value="MetalloPept_cat_dom_sf"/>
</dbReference>